<sequence length="655" mass="72574">MEQSKQKLQTSDSQIPGSSCSLSIPSEPPDLGNWFSSYRYESPAMNSNSFRNEFDTGEIKRERDGGDSCGFMENGNKVGVFVHKKQNSNGVVKCGSSSQNQCLSKLFKLGPVESVCISEGSDTGKEISGSFESPSALSEPTHIKNWFSSYVYESAGFGDSLCKESKFEKDGFLVENSNRENEEDLRNFSTNSSVSKEIVGEKEQSGELANCDSSRRDTKQARQPVSEAPGPLESHLLLSEPIHIRNWFSSYVYESPSLDMNDSFGDSVCKESKCEKDGFRVEKRDNEEDLGDFRRNSSVGEEVAGEKKQSVGLATCDSSWRVTKHDRQPVSKVPGPLDSTSHLSEPSQPTDIRNWFSSYVYESPLDTADGFGDFGCRDRIDEKDEVLVEPSNKEDGEGLEGFSKKESDSEEVDVEKVQSEEFITSCRCSVVVDPTTGVDENLSGRNDLCLEFTPKTVQNHDTSQAKHGDTSSFNKGDSQCKRDQETFHGTRFKPSNKQRSMCSNDGKCPQNLIQSSGSTLQESSEATVHAEDCVQFKSDSELIPVKGASVSKSTHGSKERKDGGKGISEDGFITTRKRKFTARNDENSAESSKGTVPLAGRKDVAIKRKTLADTTNFHHSPATMITGKWRRPQQRKPNLRPPLKQLGLEQWIQKL</sequence>
<feature type="compositionally biased region" description="Polar residues" evidence="1">
    <location>
        <begin position="1"/>
        <end position="24"/>
    </location>
</feature>
<dbReference type="OrthoDB" id="1847229at2759"/>
<feature type="region of interest" description="Disordered" evidence="1">
    <location>
        <begin position="323"/>
        <end position="349"/>
    </location>
</feature>
<name>A0A2P6P8U1_ROSCH</name>
<feature type="compositionally biased region" description="Basic and acidic residues" evidence="1">
    <location>
        <begin position="286"/>
        <end position="295"/>
    </location>
</feature>
<dbReference type="EMBL" id="PDCK01000045">
    <property type="protein sequence ID" value="PRQ18327.1"/>
    <property type="molecule type" value="Genomic_DNA"/>
</dbReference>
<dbReference type="AlphaFoldDB" id="A0A2P6P8U1"/>
<dbReference type="Proteomes" id="UP000238479">
    <property type="component" value="Chromosome 7"/>
</dbReference>
<feature type="compositionally biased region" description="Basic and acidic residues" evidence="1">
    <location>
        <begin position="556"/>
        <end position="568"/>
    </location>
</feature>
<feature type="region of interest" description="Disordered" evidence="1">
    <location>
        <begin position="385"/>
        <end position="416"/>
    </location>
</feature>
<evidence type="ECO:0000256" key="1">
    <source>
        <dbReference type="SAM" id="MobiDB-lite"/>
    </source>
</evidence>
<protein>
    <submittedName>
        <fullName evidence="2">Uncharacterized protein</fullName>
    </submittedName>
</protein>
<keyword evidence="3" id="KW-1185">Reference proteome</keyword>
<feature type="compositionally biased region" description="Polar residues" evidence="1">
    <location>
        <begin position="338"/>
        <end position="349"/>
    </location>
</feature>
<proteinExistence type="predicted"/>
<gene>
    <name evidence="2" type="ORF">RchiOBHm_Chr7g0204751</name>
</gene>
<dbReference type="PANTHER" id="PTHR36368:SF1">
    <property type="entry name" value="ATP-DEPENDENT CASEINOLYTIC PROTEASE_CROTONASE FAMILY PROTEIN"/>
    <property type="match status" value="1"/>
</dbReference>
<organism evidence="2 3">
    <name type="scientific">Rosa chinensis</name>
    <name type="common">China rose</name>
    <dbReference type="NCBI Taxonomy" id="74649"/>
    <lineage>
        <taxon>Eukaryota</taxon>
        <taxon>Viridiplantae</taxon>
        <taxon>Streptophyta</taxon>
        <taxon>Embryophyta</taxon>
        <taxon>Tracheophyta</taxon>
        <taxon>Spermatophyta</taxon>
        <taxon>Magnoliopsida</taxon>
        <taxon>eudicotyledons</taxon>
        <taxon>Gunneridae</taxon>
        <taxon>Pentapetalae</taxon>
        <taxon>rosids</taxon>
        <taxon>fabids</taxon>
        <taxon>Rosales</taxon>
        <taxon>Rosaceae</taxon>
        <taxon>Rosoideae</taxon>
        <taxon>Rosoideae incertae sedis</taxon>
        <taxon>Rosa</taxon>
    </lineage>
</organism>
<feature type="region of interest" description="Disordered" evidence="1">
    <location>
        <begin position="547"/>
        <end position="643"/>
    </location>
</feature>
<dbReference type="Gramene" id="PRQ18327">
    <property type="protein sequence ID" value="PRQ18327"/>
    <property type="gene ID" value="RchiOBHm_Chr7g0204751"/>
</dbReference>
<feature type="region of interest" description="Disordered" evidence="1">
    <location>
        <begin position="286"/>
        <end position="307"/>
    </location>
</feature>
<feature type="region of interest" description="Disordered" evidence="1">
    <location>
        <begin position="183"/>
        <end position="232"/>
    </location>
</feature>
<evidence type="ECO:0000313" key="2">
    <source>
        <dbReference type="EMBL" id="PRQ18327.1"/>
    </source>
</evidence>
<comment type="caution">
    <text evidence="2">The sequence shown here is derived from an EMBL/GenBank/DDBJ whole genome shotgun (WGS) entry which is preliminary data.</text>
</comment>
<feature type="compositionally biased region" description="Basic and acidic residues" evidence="1">
    <location>
        <begin position="385"/>
        <end position="407"/>
    </location>
</feature>
<accession>A0A2P6P8U1</accession>
<feature type="region of interest" description="Disordered" evidence="1">
    <location>
        <begin position="1"/>
        <end position="27"/>
    </location>
</feature>
<dbReference type="PANTHER" id="PTHR36368">
    <property type="entry name" value="ATP-DEPENDENT CASEINOLYTIC PROTEASE/CROTONASE FAMILY PROTEIN"/>
    <property type="match status" value="1"/>
</dbReference>
<feature type="region of interest" description="Disordered" evidence="1">
    <location>
        <begin position="460"/>
        <end position="481"/>
    </location>
</feature>
<feature type="compositionally biased region" description="Basic residues" evidence="1">
    <location>
        <begin position="628"/>
        <end position="638"/>
    </location>
</feature>
<reference evidence="2 3" key="1">
    <citation type="journal article" date="2018" name="Nat. Genet.">
        <title>The Rosa genome provides new insights in the design of modern roses.</title>
        <authorList>
            <person name="Bendahmane M."/>
        </authorList>
    </citation>
    <scope>NUCLEOTIDE SEQUENCE [LARGE SCALE GENOMIC DNA]</scope>
    <source>
        <strain evidence="3">cv. Old Blush</strain>
    </source>
</reference>
<evidence type="ECO:0000313" key="3">
    <source>
        <dbReference type="Proteomes" id="UP000238479"/>
    </source>
</evidence>